<accession>A0ABV9VIL2</accession>
<dbReference type="SMART" id="SM00387">
    <property type="entry name" value="HATPase_c"/>
    <property type="match status" value="1"/>
</dbReference>
<comment type="caution">
    <text evidence="15">The sequence shown here is derived from an EMBL/GenBank/DDBJ whole genome shotgun (WGS) entry which is preliminary data.</text>
</comment>
<dbReference type="Gene3D" id="3.30.565.10">
    <property type="entry name" value="Histidine kinase-like ATPase, C-terminal domain"/>
    <property type="match status" value="1"/>
</dbReference>
<evidence type="ECO:0000259" key="13">
    <source>
        <dbReference type="PROSITE" id="PS50109"/>
    </source>
</evidence>
<dbReference type="InterPro" id="IPR036890">
    <property type="entry name" value="HATPase_C_sf"/>
</dbReference>
<dbReference type="CDD" id="cd00075">
    <property type="entry name" value="HATPase"/>
    <property type="match status" value="1"/>
</dbReference>
<keyword evidence="6 12" id="KW-0812">Transmembrane</keyword>
<evidence type="ECO:0000256" key="4">
    <source>
        <dbReference type="ARBA" id="ARBA00022553"/>
    </source>
</evidence>
<dbReference type="Pfam" id="PF02518">
    <property type="entry name" value="HATPase_c"/>
    <property type="match status" value="1"/>
</dbReference>
<dbReference type="EMBL" id="JBHSIU010000001">
    <property type="protein sequence ID" value="MFC4996231.1"/>
    <property type="molecule type" value="Genomic_DNA"/>
</dbReference>
<evidence type="ECO:0000313" key="15">
    <source>
        <dbReference type="EMBL" id="MFC4996231.1"/>
    </source>
</evidence>
<protein>
    <recommendedName>
        <fullName evidence="3">histidine kinase</fullName>
        <ecNumber evidence="3">2.7.13.3</ecNumber>
    </recommendedName>
</protein>
<dbReference type="GO" id="GO:0016301">
    <property type="term" value="F:kinase activity"/>
    <property type="evidence" value="ECO:0007669"/>
    <property type="project" value="UniProtKB-KW"/>
</dbReference>
<evidence type="ECO:0000256" key="1">
    <source>
        <dbReference type="ARBA" id="ARBA00000085"/>
    </source>
</evidence>
<dbReference type="InterPro" id="IPR003661">
    <property type="entry name" value="HisK_dim/P_dom"/>
</dbReference>
<evidence type="ECO:0000313" key="16">
    <source>
        <dbReference type="Proteomes" id="UP001595912"/>
    </source>
</evidence>
<dbReference type="PANTHER" id="PTHR45436">
    <property type="entry name" value="SENSOR HISTIDINE KINASE YKOH"/>
    <property type="match status" value="1"/>
</dbReference>
<gene>
    <name evidence="15" type="ORF">ACFPIJ_00110</name>
</gene>
<dbReference type="SUPFAM" id="SSF55874">
    <property type="entry name" value="ATPase domain of HSP90 chaperone/DNA topoisomerase II/histidine kinase"/>
    <property type="match status" value="1"/>
</dbReference>
<name>A0ABV9VIL2_9ACTN</name>
<keyword evidence="7 15" id="KW-0418">Kinase</keyword>
<dbReference type="PROSITE" id="PS50109">
    <property type="entry name" value="HIS_KIN"/>
    <property type="match status" value="1"/>
</dbReference>
<dbReference type="SMART" id="SM00388">
    <property type="entry name" value="HisKA"/>
    <property type="match status" value="1"/>
</dbReference>
<evidence type="ECO:0000256" key="6">
    <source>
        <dbReference type="ARBA" id="ARBA00022692"/>
    </source>
</evidence>
<dbReference type="InterPro" id="IPR004358">
    <property type="entry name" value="Sig_transdc_His_kin-like_C"/>
</dbReference>
<keyword evidence="16" id="KW-1185">Reference proteome</keyword>
<dbReference type="CDD" id="cd06225">
    <property type="entry name" value="HAMP"/>
    <property type="match status" value="1"/>
</dbReference>
<evidence type="ECO:0000256" key="7">
    <source>
        <dbReference type="ARBA" id="ARBA00022777"/>
    </source>
</evidence>
<evidence type="ECO:0000256" key="3">
    <source>
        <dbReference type="ARBA" id="ARBA00012438"/>
    </source>
</evidence>
<feature type="transmembrane region" description="Helical" evidence="12">
    <location>
        <begin position="36"/>
        <end position="54"/>
    </location>
</feature>
<evidence type="ECO:0000256" key="11">
    <source>
        <dbReference type="SAM" id="MobiDB-lite"/>
    </source>
</evidence>
<dbReference type="SMART" id="SM00304">
    <property type="entry name" value="HAMP"/>
    <property type="match status" value="1"/>
</dbReference>
<keyword evidence="8 12" id="KW-1133">Transmembrane helix</keyword>
<reference evidence="16" key="1">
    <citation type="journal article" date="2019" name="Int. J. Syst. Evol. Microbiol.">
        <title>The Global Catalogue of Microorganisms (GCM) 10K type strain sequencing project: providing services to taxonomists for standard genome sequencing and annotation.</title>
        <authorList>
            <consortium name="The Broad Institute Genomics Platform"/>
            <consortium name="The Broad Institute Genome Sequencing Center for Infectious Disease"/>
            <person name="Wu L."/>
            <person name="Ma J."/>
        </authorList>
    </citation>
    <scope>NUCLEOTIDE SEQUENCE [LARGE SCALE GENOMIC DNA]</scope>
    <source>
        <strain evidence="16">CGMCC 4.7152</strain>
    </source>
</reference>
<evidence type="ECO:0000256" key="10">
    <source>
        <dbReference type="ARBA" id="ARBA00023136"/>
    </source>
</evidence>
<keyword evidence="4" id="KW-0597">Phosphoprotein</keyword>
<organism evidence="15 16">
    <name type="scientific">Dactylosporangium cerinum</name>
    <dbReference type="NCBI Taxonomy" id="1434730"/>
    <lineage>
        <taxon>Bacteria</taxon>
        <taxon>Bacillati</taxon>
        <taxon>Actinomycetota</taxon>
        <taxon>Actinomycetes</taxon>
        <taxon>Micromonosporales</taxon>
        <taxon>Micromonosporaceae</taxon>
        <taxon>Dactylosporangium</taxon>
    </lineage>
</organism>
<keyword evidence="5" id="KW-0808">Transferase</keyword>
<comment type="subcellular location">
    <subcellularLocation>
        <location evidence="2">Cell membrane</location>
    </subcellularLocation>
</comment>
<feature type="region of interest" description="Disordered" evidence="11">
    <location>
        <begin position="79"/>
        <end position="99"/>
    </location>
</feature>
<dbReference type="InterPro" id="IPR003594">
    <property type="entry name" value="HATPase_dom"/>
</dbReference>
<keyword evidence="9" id="KW-0902">Two-component regulatory system</keyword>
<evidence type="ECO:0000256" key="12">
    <source>
        <dbReference type="SAM" id="Phobius"/>
    </source>
</evidence>
<dbReference type="Gene3D" id="1.10.287.130">
    <property type="match status" value="1"/>
</dbReference>
<sequence>MSCDPPTDHAPPGHPRWWTRWWTSRLLRTQLIAENVALLAAVCIALSVVTGVVVHRLQIAQLDRELGTTSGRVVSFDKTDGKIQVPGSPPVNNPLTNAPGVPAQTVLTRIVGATVTDSGLRDNTTGAQQNLSLQQTTVLRGLPLDRPVTRHVPGLGDYRLFAARSADGDRLITGLPLAPLHAAQLQLAAVETGVSLVSLVLAAVFSGLITRRTLRPLERIAGTAQHVAELPLDRGEVALAVRVPEADPRTEVGQVGAALNRMIGHVAEALAARHAGETRLRQFSVDVSHELRTPLATIRGYAELTRRRSGVHPDVADAMRRVESQTMRMTVLVEDLLRLARLDSDRPLARVPVDLSWLVIDAVSDARVAGPDHRWRLDLPQEPVIVIGDEASLHRAAANLLANGLVHTPPGTTVTTGLTVSADHAELSVVDDGPGIPARVLPQVFDRFIQGDTSRRYTTGTGGLGLAIVKAIVEGHGGSVGVNSHPGRTEFIVRLPRPAVSTAPHPD</sequence>
<dbReference type="EC" id="2.7.13.3" evidence="3"/>
<dbReference type="RefSeq" id="WP_380112427.1">
    <property type="nucleotide sequence ID" value="NZ_JBHSIU010000001.1"/>
</dbReference>
<dbReference type="InterPro" id="IPR050428">
    <property type="entry name" value="TCS_sensor_his_kinase"/>
</dbReference>
<keyword evidence="10 12" id="KW-0472">Membrane</keyword>
<evidence type="ECO:0000256" key="8">
    <source>
        <dbReference type="ARBA" id="ARBA00022989"/>
    </source>
</evidence>
<dbReference type="InterPro" id="IPR003660">
    <property type="entry name" value="HAMP_dom"/>
</dbReference>
<comment type="catalytic activity">
    <reaction evidence="1">
        <text>ATP + protein L-histidine = ADP + protein N-phospho-L-histidine.</text>
        <dbReference type="EC" id="2.7.13.3"/>
    </reaction>
</comment>
<dbReference type="Pfam" id="PF00512">
    <property type="entry name" value="HisKA"/>
    <property type="match status" value="1"/>
</dbReference>
<dbReference type="CDD" id="cd00082">
    <property type="entry name" value="HisKA"/>
    <property type="match status" value="1"/>
</dbReference>
<dbReference type="PRINTS" id="PR00344">
    <property type="entry name" value="BCTRLSENSOR"/>
</dbReference>
<dbReference type="Gene3D" id="6.10.340.10">
    <property type="match status" value="1"/>
</dbReference>
<dbReference type="PANTHER" id="PTHR45436:SF5">
    <property type="entry name" value="SENSOR HISTIDINE KINASE TRCS"/>
    <property type="match status" value="1"/>
</dbReference>
<dbReference type="InterPro" id="IPR005467">
    <property type="entry name" value="His_kinase_dom"/>
</dbReference>
<evidence type="ECO:0000259" key="14">
    <source>
        <dbReference type="PROSITE" id="PS50885"/>
    </source>
</evidence>
<dbReference type="SUPFAM" id="SSF47384">
    <property type="entry name" value="Homodimeric domain of signal transducing histidine kinase"/>
    <property type="match status" value="1"/>
</dbReference>
<evidence type="ECO:0000256" key="2">
    <source>
        <dbReference type="ARBA" id="ARBA00004236"/>
    </source>
</evidence>
<dbReference type="PROSITE" id="PS50885">
    <property type="entry name" value="HAMP"/>
    <property type="match status" value="1"/>
</dbReference>
<evidence type="ECO:0000256" key="9">
    <source>
        <dbReference type="ARBA" id="ARBA00023012"/>
    </source>
</evidence>
<proteinExistence type="predicted"/>
<dbReference type="Pfam" id="PF00672">
    <property type="entry name" value="HAMP"/>
    <property type="match status" value="1"/>
</dbReference>
<dbReference type="InterPro" id="IPR036097">
    <property type="entry name" value="HisK_dim/P_sf"/>
</dbReference>
<feature type="domain" description="Histidine kinase" evidence="13">
    <location>
        <begin position="286"/>
        <end position="499"/>
    </location>
</feature>
<feature type="domain" description="HAMP" evidence="14">
    <location>
        <begin position="211"/>
        <end position="271"/>
    </location>
</feature>
<dbReference type="Proteomes" id="UP001595912">
    <property type="component" value="Unassembled WGS sequence"/>
</dbReference>
<evidence type="ECO:0000256" key="5">
    <source>
        <dbReference type="ARBA" id="ARBA00022679"/>
    </source>
</evidence>
<feature type="transmembrane region" description="Helical" evidence="12">
    <location>
        <begin position="187"/>
        <end position="209"/>
    </location>
</feature>